<dbReference type="SMR" id="A0A314KNH2"/>
<dbReference type="Gramene" id="OIT30843">
    <property type="protein sequence ID" value="OIT30843"/>
    <property type="gene ID" value="A4A49_65023"/>
</dbReference>
<name>A0A314KNH2_NICAT</name>
<keyword evidence="3" id="KW-1185">Reference proteome</keyword>
<dbReference type="Pfam" id="PF13456">
    <property type="entry name" value="RVT_3"/>
    <property type="match status" value="1"/>
</dbReference>
<sequence length="495" mass="56978">NFPIKYLRCPPTIGRKKIEFYSDIVNKIIGRIRGWHTKLLSTGGRAILIRHVLLALPIHLLAAVNPPKGTIELIEKFVARFFWSGKDSGGKYHWAAWKNLCYPYDEGGANFRRLSDTCKAFRAKQWWNLRTSNSLWGSFMIAKYCESNHPITIMWNKGNSQNWEAICDIKEEMELNIVWNIRKGDVSFWFDNWCPLGPLYTTTTHEVPLANIKLNEILQNNTWNWNSLTIQPNEGTKSHLLSLGIELENNCYDKVNWRLSKSGKFTISSTWNAIRQRKDHNPLFKNLWTKDIPFKIVHIGDNWSSLYAACDAQIQQISSITVRWLRPPAQIVKLNSDGSCTNGQCGGGGIIRNQKGKFIMAYSIPLGEGTSNYAEAEALLFELKWCADRDLKMAIGESDSLLIVKCVKREWKPPWNISKQIKEIQKMIEDHSFREANRPADSLTTLSHRIEGNMIFNLFSDLPNHIKGLVNMDKWDLPTFRIKHTKPSNIIYDPP</sequence>
<dbReference type="PANTHER" id="PTHR33116:SF67">
    <property type="entry name" value="REVERSE TRANSCRIPTASE"/>
    <property type="match status" value="1"/>
</dbReference>
<dbReference type="InterPro" id="IPR012337">
    <property type="entry name" value="RNaseH-like_sf"/>
</dbReference>
<dbReference type="STRING" id="49451.A0A314KNH2"/>
<dbReference type="GO" id="GO:0004523">
    <property type="term" value="F:RNA-DNA hybrid ribonuclease activity"/>
    <property type="evidence" value="ECO:0007669"/>
    <property type="project" value="InterPro"/>
</dbReference>
<dbReference type="InterPro" id="IPR044730">
    <property type="entry name" value="RNase_H-like_dom_plant"/>
</dbReference>
<accession>A0A314KNH2</accession>
<dbReference type="SUPFAM" id="SSF53098">
    <property type="entry name" value="Ribonuclease H-like"/>
    <property type="match status" value="1"/>
</dbReference>
<evidence type="ECO:0000313" key="2">
    <source>
        <dbReference type="EMBL" id="OIT30843.1"/>
    </source>
</evidence>
<protein>
    <submittedName>
        <fullName evidence="2">Ribonuclease h protein</fullName>
    </submittedName>
</protein>
<dbReference type="InterPro" id="IPR002156">
    <property type="entry name" value="RNaseH_domain"/>
</dbReference>
<evidence type="ECO:0000313" key="3">
    <source>
        <dbReference type="Proteomes" id="UP000187609"/>
    </source>
</evidence>
<gene>
    <name evidence="2" type="ORF">A4A49_65023</name>
</gene>
<dbReference type="InterPro" id="IPR036397">
    <property type="entry name" value="RNaseH_sf"/>
</dbReference>
<reference evidence="2" key="1">
    <citation type="submission" date="2016-11" db="EMBL/GenBank/DDBJ databases">
        <title>The genome of Nicotiana attenuata.</title>
        <authorList>
            <person name="Xu S."/>
            <person name="Brockmoeller T."/>
            <person name="Gaquerel E."/>
            <person name="Navarro A."/>
            <person name="Kuhl H."/>
            <person name="Gase K."/>
            <person name="Ling Z."/>
            <person name="Zhou W."/>
            <person name="Kreitzer C."/>
            <person name="Stanke M."/>
            <person name="Tang H."/>
            <person name="Lyons E."/>
            <person name="Pandey P."/>
            <person name="Pandey S.P."/>
            <person name="Timmermann B."/>
            <person name="Baldwin I.T."/>
        </authorList>
    </citation>
    <scope>NUCLEOTIDE SEQUENCE [LARGE SCALE GENOMIC DNA]</scope>
    <source>
        <strain evidence="2">UT</strain>
    </source>
</reference>
<proteinExistence type="predicted"/>
<feature type="domain" description="RNase H type-1" evidence="1">
    <location>
        <begin position="335"/>
        <end position="444"/>
    </location>
</feature>
<dbReference type="Proteomes" id="UP000187609">
    <property type="component" value="Unassembled WGS sequence"/>
</dbReference>
<dbReference type="EMBL" id="MJEQ01001413">
    <property type="protein sequence ID" value="OIT30843.1"/>
    <property type="molecule type" value="Genomic_DNA"/>
</dbReference>
<dbReference type="PANTHER" id="PTHR33116">
    <property type="entry name" value="REVERSE TRANSCRIPTASE ZINC-BINDING DOMAIN-CONTAINING PROTEIN-RELATED-RELATED"/>
    <property type="match status" value="1"/>
</dbReference>
<dbReference type="GO" id="GO:0003676">
    <property type="term" value="F:nucleic acid binding"/>
    <property type="evidence" value="ECO:0007669"/>
    <property type="project" value="InterPro"/>
</dbReference>
<comment type="caution">
    <text evidence="2">The sequence shown here is derived from an EMBL/GenBank/DDBJ whole genome shotgun (WGS) entry which is preliminary data.</text>
</comment>
<dbReference type="AlphaFoldDB" id="A0A314KNH2"/>
<dbReference type="CDD" id="cd06222">
    <property type="entry name" value="RNase_H_like"/>
    <property type="match status" value="1"/>
</dbReference>
<dbReference type="Gene3D" id="3.30.420.10">
    <property type="entry name" value="Ribonuclease H-like superfamily/Ribonuclease H"/>
    <property type="match status" value="1"/>
</dbReference>
<feature type="non-terminal residue" evidence="2">
    <location>
        <position position="1"/>
    </location>
</feature>
<organism evidence="2 3">
    <name type="scientific">Nicotiana attenuata</name>
    <name type="common">Coyote tobacco</name>
    <dbReference type="NCBI Taxonomy" id="49451"/>
    <lineage>
        <taxon>Eukaryota</taxon>
        <taxon>Viridiplantae</taxon>
        <taxon>Streptophyta</taxon>
        <taxon>Embryophyta</taxon>
        <taxon>Tracheophyta</taxon>
        <taxon>Spermatophyta</taxon>
        <taxon>Magnoliopsida</taxon>
        <taxon>eudicotyledons</taxon>
        <taxon>Gunneridae</taxon>
        <taxon>Pentapetalae</taxon>
        <taxon>asterids</taxon>
        <taxon>lamiids</taxon>
        <taxon>Solanales</taxon>
        <taxon>Solanaceae</taxon>
        <taxon>Nicotianoideae</taxon>
        <taxon>Nicotianeae</taxon>
        <taxon>Nicotiana</taxon>
    </lineage>
</organism>
<evidence type="ECO:0000259" key="1">
    <source>
        <dbReference type="Pfam" id="PF13456"/>
    </source>
</evidence>